<feature type="transmembrane region" description="Helical" evidence="6">
    <location>
        <begin position="175"/>
        <end position="193"/>
    </location>
</feature>
<name>A0A841I2Q5_9DEIO</name>
<feature type="transmembrane region" description="Helical" evidence="6">
    <location>
        <begin position="12"/>
        <end position="30"/>
    </location>
</feature>
<dbReference type="AlphaFoldDB" id="A0A841I2Q5"/>
<feature type="transmembrane region" description="Helical" evidence="6">
    <location>
        <begin position="50"/>
        <end position="72"/>
    </location>
</feature>
<evidence type="ECO:0000256" key="1">
    <source>
        <dbReference type="ARBA" id="ARBA00004651"/>
    </source>
</evidence>
<dbReference type="Proteomes" id="UP000569951">
    <property type="component" value="Unassembled WGS sequence"/>
</dbReference>
<evidence type="ECO:0000256" key="2">
    <source>
        <dbReference type="ARBA" id="ARBA00022475"/>
    </source>
</evidence>
<keyword evidence="9" id="KW-1185">Reference proteome</keyword>
<evidence type="ECO:0000256" key="4">
    <source>
        <dbReference type="ARBA" id="ARBA00022989"/>
    </source>
</evidence>
<gene>
    <name evidence="8" type="ORF">HNR42_003566</name>
</gene>
<dbReference type="GO" id="GO:0005886">
    <property type="term" value="C:plasma membrane"/>
    <property type="evidence" value="ECO:0007669"/>
    <property type="project" value="UniProtKB-SubCell"/>
</dbReference>
<keyword evidence="2" id="KW-1003">Cell membrane</keyword>
<dbReference type="EMBL" id="JACHHG010000021">
    <property type="protein sequence ID" value="MBB6100101.1"/>
    <property type="molecule type" value="Genomic_DNA"/>
</dbReference>
<accession>A0A841I2Q5</accession>
<comment type="subcellular location">
    <subcellularLocation>
        <location evidence="1">Cell membrane</location>
        <topology evidence="1">Multi-pass membrane protein</topology>
    </subcellularLocation>
</comment>
<sequence>MAEWISGLMESMGYLGIVFLMFLENVFPPIPSELIMPLAGFTAGQGKLSLIGVILAGTLGSVLGALPLYALGRWVGEEKLKRWADRYGKWLTVSAQEIEKADDWFDRHGHKTVLIARVIPAVRSLISIPAGLSEMPLPKFLIYTSLGTAVWSAALALLGNLLGENYETVERFIDPLSYVVVAGIVIFTVVWIVRRHRARAAQDRHGHSDS</sequence>
<keyword evidence="4 6" id="KW-1133">Transmembrane helix</keyword>
<dbReference type="PANTHER" id="PTHR42709">
    <property type="entry name" value="ALKALINE PHOSPHATASE LIKE PROTEIN"/>
    <property type="match status" value="1"/>
</dbReference>
<organism evidence="8 9">
    <name type="scientific">Deinobacterium chartae</name>
    <dbReference type="NCBI Taxonomy" id="521158"/>
    <lineage>
        <taxon>Bacteria</taxon>
        <taxon>Thermotogati</taxon>
        <taxon>Deinococcota</taxon>
        <taxon>Deinococci</taxon>
        <taxon>Deinococcales</taxon>
        <taxon>Deinococcaceae</taxon>
        <taxon>Deinobacterium</taxon>
    </lineage>
</organism>
<evidence type="ECO:0000256" key="5">
    <source>
        <dbReference type="ARBA" id="ARBA00023136"/>
    </source>
</evidence>
<keyword evidence="3 6" id="KW-0812">Transmembrane</keyword>
<dbReference type="PANTHER" id="PTHR42709:SF6">
    <property type="entry name" value="UNDECAPRENYL PHOSPHATE TRANSPORTER A"/>
    <property type="match status" value="1"/>
</dbReference>
<evidence type="ECO:0000256" key="6">
    <source>
        <dbReference type="SAM" id="Phobius"/>
    </source>
</evidence>
<evidence type="ECO:0000256" key="3">
    <source>
        <dbReference type="ARBA" id="ARBA00022692"/>
    </source>
</evidence>
<evidence type="ECO:0000259" key="7">
    <source>
        <dbReference type="Pfam" id="PF09335"/>
    </source>
</evidence>
<dbReference type="InterPro" id="IPR032816">
    <property type="entry name" value="VTT_dom"/>
</dbReference>
<dbReference type="RefSeq" id="WP_183988836.1">
    <property type="nucleotide sequence ID" value="NZ_JACHHG010000021.1"/>
</dbReference>
<dbReference type="InterPro" id="IPR051311">
    <property type="entry name" value="DedA_domain"/>
</dbReference>
<dbReference type="Pfam" id="PF09335">
    <property type="entry name" value="VTT_dom"/>
    <property type="match status" value="1"/>
</dbReference>
<reference evidence="8 9" key="1">
    <citation type="submission" date="2020-08" db="EMBL/GenBank/DDBJ databases">
        <title>Genomic Encyclopedia of Type Strains, Phase IV (KMG-IV): sequencing the most valuable type-strain genomes for metagenomic binning, comparative biology and taxonomic classification.</title>
        <authorList>
            <person name="Goeker M."/>
        </authorList>
    </citation>
    <scope>NUCLEOTIDE SEQUENCE [LARGE SCALE GENOMIC DNA]</scope>
    <source>
        <strain evidence="8 9">DSM 21458</strain>
    </source>
</reference>
<keyword evidence="5 6" id="KW-0472">Membrane</keyword>
<feature type="transmembrane region" description="Helical" evidence="6">
    <location>
        <begin position="140"/>
        <end position="163"/>
    </location>
</feature>
<protein>
    <submittedName>
        <fullName evidence="8">Membrane protein DedA with SNARE-associated domain</fullName>
    </submittedName>
</protein>
<evidence type="ECO:0000313" key="9">
    <source>
        <dbReference type="Proteomes" id="UP000569951"/>
    </source>
</evidence>
<proteinExistence type="predicted"/>
<comment type="caution">
    <text evidence="8">The sequence shown here is derived from an EMBL/GenBank/DDBJ whole genome shotgun (WGS) entry which is preliminary data.</text>
</comment>
<feature type="domain" description="VTT" evidence="7">
    <location>
        <begin position="30"/>
        <end position="160"/>
    </location>
</feature>
<evidence type="ECO:0000313" key="8">
    <source>
        <dbReference type="EMBL" id="MBB6100101.1"/>
    </source>
</evidence>